<dbReference type="PROSITE" id="PS51257">
    <property type="entry name" value="PROKAR_LIPOPROTEIN"/>
    <property type="match status" value="1"/>
</dbReference>
<dbReference type="Proteomes" id="UP001497416">
    <property type="component" value="Unassembled WGS sequence"/>
</dbReference>
<proteinExistence type="predicted"/>
<dbReference type="RefSeq" id="WP_348710499.1">
    <property type="nucleotide sequence ID" value="NZ_CAXIXY010000003.1"/>
</dbReference>
<protein>
    <submittedName>
        <fullName evidence="1">Lipoprotein</fullName>
    </submittedName>
</protein>
<name>A0ABP1EGL3_9FLAO</name>
<sequence length="242" mass="27715">MRNSLFILILTVLFSSCSDEDKTLSNAILSEYLEIHSNKIQDEVIACAGNDELNTNTVYVYYYPITGSSEFQYYETEDVNVDPNDFANYKLKSLPSNGVLGNKLSRFVRNENHEAWGIVTYLTDGRVHKSNPIRLKQKTIPTEYNTDITIDNSMMLSPKFTWNESSSMEDVIYFQALVDENQNFISGTYTSELCFRYYDTNNVVLTINETTPNALDSSLNYTMTILGVSEDNWVNVFSVKEF</sequence>
<organism evidence="1 2">
    <name type="scientific">Tenacibaculum platacis</name>
    <dbReference type="NCBI Taxonomy" id="3137852"/>
    <lineage>
        <taxon>Bacteria</taxon>
        <taxon>Pseudomonadati</taxon>
        <taxon>Bacteroidota</taxon>
        <taxon>Flavobacteriia</taxon>
        <taxon>Flavobacteriales</taxon>
        <taxon>Flavobacteriaceae</taxon>
        <taxon>Tenacibaculum</taxon>
    </lineage>
</organism>
<dbReference type="EMBL" id="CAXIXY010000003">
    <property type="protein sequence ID" value="CAL2079052.1"/>
    <property type="molecule type" value="Genomic_DNA"/>
</dbReference>
<comment type="caution">
    <text evidence="1">The sequence shown here is derived from an EMBL/GenBank/DDBJ whole genome shotgun (WGS) entry which is preliminary data.</text>
</comment>
<evidence type="ECO:0000313" key="1">
    <source>
        <dbReference type="EMBL" id="CAL2079052.1"/>
    </source>
</evidence>
<evidence type="ECO:0000313" key="2">
    <source>
        <dbReference type="Proteomes" id="UP001497416"/>
    </source>
</evidence>
<keyword evidence="2" id="KW-1185">Reference proteome</keyword>
<accession>A0ABP1EGL3</accession>
<reference evidence="1 2" key="1">
    <citation type="submission" date="2024-05" db="EMBL/GenBank/DDBJ databases">
        <authorList>
            <person name="Duchaud E."/>
        </authorList>
    </citation>
    <scope>NUCLEOTIDE SEQUENCE [LARGE SCALE GENOMIC DNA]</scope>
    <source>
        <strain evidence="1">Ena-SAMPLE-TAB-13-05-2024-13:56:06:370-140302</strain>
    </source>
</reference>
<keyword evidence="1" id="KW-0449">Lipoprotein</keyword>
<gene>
    <name evidence="1" type="ORF">T190607A01A_10799</name>
</gene>